<organism evidence="1 2">
    <name type="scientific">Flavobacterium cauense R2A-7</name>
    <dbReference type="NCBI Taxonomy" id="1341154"/>
    <lineage>
        <taxon>Bacteria</taxon>
        <taxon>Pseudomonadati</taxon>
        <taxon>Bacteroidota</taxon>
        <taxon>Flavobacteriia</taxon>
        <taxon>Flavobacteriales</taxon>
        <taxon>Flavobacteriaceae</taxon>
        <taxon>Flavobacterium</taxon>
    </lineage>
</organism>
<dbReference type="Proteomes" id="UP000319848">
    <property type="component" value="Unassembled WGS sequence"/>
</dbReference>
<sequence length="271" mass="31092">MARKLDTTYQLNHQTKIQNRENRKTIRVGKPLNLNIMKKITLLVASILLVGSMAYASENPVFSDINGKGPRYSVDYRDAEPIMFLERGIEFYVFPDGQFDFNTRPSGPRRGSTNVTYGAPGVRTGVHYGPSNYGVRIEHDNFGRVRRIGNVFINYDGYNRVKRVGSVYMRYNSFALSQVGGLRIMYDRRGHIIDVIGYVNGYSTGYTYMPYGGNDYDNMNYDTDYGYESGSGYNEEDYYYYKADGTKAKMSAEEIETVKKDEKVVMEKNKR</sequence>
<reference evidence="1 2" key="1">
    <citation type="journal article" date="2015" name="Stand. Genomic Sci.">
        <title>Genomic Encyclopedia of Bacterial and Archaeal Type Strains, Phase III: the genomes of soil and plant-associated and newly described type strains.</title>
        <authorList>
            <person name="Whitman W.B."/>
            <person name="Woyke T."/>
            <person name="Klenk H.P."/>
            <person name="Zhou Y."/>
            <person name="Lilburn T.G."/>
            <person name="Beck B.J."/>
            <person name="De Vos P."/>
            <person name="Vandamme P."/>
            <person name="Eisen J.A."/>
            <person name="Garrity G."/>
            <person name="Hugenholtz P."/>
            <person name="Kyrpides N.C."/>
        </authorList>
    </citation>
    <scope>NUCLEOTIDE SEQUENCE [LARGE SCALE GENOMIC DNA]</scope>
    <source>
        <strain evidence="1 2">CGMCC 1.7270</strain>
    </source>
</reference>
<gene>
    <name evidence="1" type="ORF">IP98_01912</name>
</gene>
<keyword evidence="2" id="KW-1185">Reference proteome</keyword>
<evidence type="ECO:0000313" key="1">
    <source>
        <dbReference type="EMBL" id="TWI11744.1"/>
    </source>
</evidence>
<evidence type="ECO:0000313" key="2">
    <source>
        <dbReference type="Proteomes" id="UP000319848"/>
    </source>
</evidence>
<dbReference type="EMBL" id="VLKQ01000008">
    <property type="protein sequence ID" value="TWI11744.1"/>
    <property type="molecule type" value="Genomic_DNA"/>
</dbReference>
<protein>
    <submittedName>
        <fullName evidence="1">Uncharacterized protein</fullName>
    </submittedName>
</protein>
<proteinExistence type="predicted"/>
<dbReference type="STRING" id="1341154.FCR2A7T_28010"/>
<accession>A0A562LVU0</accession>
<comment type="caution">
    <text evidence="1">The sequence shown here is derived from an EMBL/GenBank/DDBJ whole genome shotgun (WGS) entry which is preliminary data.</text>
</comment>
<dbReference type="AlphaFoldDB" id="A0A562LVU0"/>
<name>A0A562LVU0_9FLAO</name>